<evidence type="ECO:0000256" key="1">
    <source>
        <dbReference type="SAM" id="MobiDB-lite"/>
    </source>
</evidence>
<accession>A0A1X2I536</accession>
<dbReference type="GO" id="GO:0006281">
    <property type="term" value="P:DNA repair"/>
    <property type="evidence" value="ECO:0007669"/>
    <property type="project" value="InterPro"/>
</dbReference>
<evidence type="ECO:0000313" key="2">
    <source>
        <dbReference type="EMBL" id="ORZ09568.1"/>
    </source>
</evidence>
<feature type="compositionally biased region" description="Polar residues" evidence="1">
    <location>
        <begin position="13"/>
        <end position="33"/>
    </location>
</feature>
<feature type="region of interest" description="Disordered" evidence="1">
    <location>
        <begin position="1"/>
        <end position="33"/>
    </location>
</feature>
<dbReference type="EMBL" id="MCGE01000027">
    <property type="protein sequence ID" value="ORZ09568.1"/>
    <property type="molecule type" value="Genomic_DNA"/>
</dbReference>
<sequence length="89" mass="10153">MNQGPIAKKKYINTPNLRHTSRQKSATPLVSTTVEKSQTVDEYSIRQQMKVTQDQAQATSYGFYISVPSRYNNFIIPSIPRINAAHHKM</sequence>
<dbReference type="OrthoDB" id="2241993at2759"/>
<gene>
    <name evidence="2" type="ORF">BCR42DRAFT_423672</name>
</gene>
<dbReference type="GO" id="GO:0070876">
    <property type="term" value="C:SOSS complex"/>
    <property type="evidence" value="ECO:0007669"/>
    <property type="project" value="InterPro"/>
</dbReference>
<dbReference type="AlphaFoldDB" id="A0A1X2I536"/>
<dbReference type="InterPro" id="IPR031821">
    <property type="entry name" value="SOSSC"/>
</dbReference>
<reference evidence="2 3" key="1">
    <citation type="submission" date="2016-07" db="EMBL/GenBank/DDBJ databases">
        <title>Pervasive Adenine N6-methylation of Active Genes in Fungi.</title>
        <authorList>
            <consortium name="DOE Joint Genome Institute"/>
            <person name="Mondo S.J."/>
            <person name="Dannebaum R.O."/>
            <person name="Kuo R.C."/>
            <person name="Labutti K."/>
            <person name="Haridas S."/>
            <person name="Kuo A."/>
            <person name="Salamov A."/>
            <person name="Ahrendt S.R."/>
            <person name="Lipzen A."/>
            <person name="Sullivan W."/>
            <person name="Andreopoulos W.B."/>
            <person name="Clum A."/>
            <person name="Lindquist E."/>
            <person name="Daum C."/>
            <person name="Ramamoorthy G.K."/>
            <person name="Gryganskyi A."/>
            <person name="Culley D."/>
            <person name="Magnuson J.K."/>
            <person name="James T.Y."/>
            <person name="O'Malley M.A."/>
            <person name="Stajich J.E."/>
            <person name="Spatafora J.W."/>
            <person name="Visel A."/>
            <person name="Grigoriev I.V."/>
        </authorList>
    </citation>
    <scope>NUCLEOTIDE SEQUENCE [LARGE SCALE GENOMIC DNA]</scope>
    <source>
        <strain evidence="2 3">NRRL 1336</strain>
    </source>
</reference>
<protein>
    <submittedName>
        <fullName evidence="2">Uncharacterized protein</fullName>
    </submittedName>
</protein>
<comment type="caution">
    <text evidence="2">The sequence shown here is derived from an EMBL/GenBank/DDBJ whole genome shotgun (WGS) entry which is preliminary data.</text>
</comment>
<keyword evidence="3" id="KW-1185">Reference proteome</keyword>
<dbReference type="Pfam" id="PF15925">
    <property type="entry name" value="SOSSC"/>
    <property type="match status" value="1"/>
</dbReference>
<dbReference type="Proteomes" id="UP000193560">
    <property type="component" value="Unassembled WGS sequence"/>
</dbReference>
<name>A0A1X2I536_9FUNG</name>
<organism evidence="2 3">
    <name type="scientific">Absidia repens</name>
    <dbReference type="NCBI Taxonomy" id="90262"/>
    <lineage>
        <taxon>Eukaryota</taxon>
        <taxon>Fungi</taxon>
        <taxon>Fungi incertae sedis</taxon>
        <taxon>Mucoromycota</taxon>
        <taxon>Mucoromycotina</taxon>
        <taxon>Mucoromycetes</taxon>
        <taxon>Mucorales</taxon>
        <taxon>Cunninghamellaceae</taxon>
        <taxon>Absidia</taxon>
    </lineage>
</organism>
<proteinExistence type="predicted"/>
<evidence type="ECO:0000313" key="3">
    <source>
        <dbReference type="Proteomes" id="UP000193560"/>
    </source>
</evidence>